<dbReference type="Gene3D" id="1.10.1760.20">
    <property type="match status" value="1"/>
</dbReference>
<keyword evidence="1" id="KW-0812">Transmembrane</keyword>
<dbReference type="AlphaFoldDB" id="D2MMQ3"/>
<keyword evidence="1" id="KW-1133">Transmembrane helix</keyword>
<gene>
    <name evidence="2" type="ORF">HMPREF9013_1036</name>
</gene>
<dbReference type="GO" id="GO:0015234">
    <property type="term" value="F:thiamine transmembrane transporter activity"/>
    <property type="evidence" value="ECO:0007669"/>
    <property type="project" value="InterPro"/>
</dbReference>
<proteinExistence type="predicted"/>
<dbReference type="InterPro" id="IPR012651">
    <property type="entry name" value="Thia_Transptr_ThiT"/>
</dbReference>
<feature type="transmembrane region" description="Helical" evidence="1">
    <location>
        <begin position="44"/>
        <end position="69"/>
    </location>
</feature>
<dbReference type="EMBL" id="ADFR01000002">
    <property type="protein sequence ID" value="EFC06329.1"/>
    <property type="molecule type" value="Genomic_DNA"/>
</dbReference>
<evidence type="ECO:0000313" key="2">
    <source>
        <dbReference type="EMBL" id="EFC06329.1"/>
    </source>
</evidence>
<keyword evidence="3" id="KW-1185">Reference proteome</keyword>
<dbReference type="STRING" id="679192.HMPREF9013_1036"/>
<feature type="transmembrane region" description="Helical" evidence="1">
    <location>
        <begin position="81"/>
        <end position="102"/>
    </location>
</feature>
<dbReference type="RefSeq" id="WP_006626674.1">
    <property type="nucleotide sequence ID" value="NZ_ADFR01000002.1"/>
</dbReference>
<organism evidence="2 3">
    <name type="scientific">Bulleidia extructa W1219</name>
    <dbReference type="NCBI Taxonomy" id="679192"/>
    <lineage>
        <taxon>Bacteria</taxon>
        <taxon>Bacillati</taxon>
        <taxon>Bacillota</taxon>
        <taxon>Erysipelotrichia</taxon>
        <taxon>Erysipelotrichales</taxon>
        <taxon>Erysipelotrichaceae</taxon>
        <taxon>Bulleidia</taxon>
    </lineage>
</organism>
<sequence length="176" mass="19718">MQRDKVKFLTYTAMYTALYVVLKFVGNLIPFLKMPQGGSIEIELIALFIASYHLGCSGGIFVAFLSWLITFMMGAEMWFNHPIQIMLDYVLPLGIVGVASIFPKKFGLSIVLAMGIKYVSQVLSGVYFWPPKTGAAGSTVAWIFSLNYNAWYNLATMVICLLIVPLLWSRVQKIVK</sequence>
<accession>D2MMQ3</accession>
<feature type="transmembrane region" description="Helical" evidence="1">
    <location>
        <begin position="150"/>
        <end position="168"/>
    </location>
</feature>
<comment type="caution">
    <text evidence="2">The sequence shown here is derived from an EMBL/GenBank/DDBJ whole genome shotgun (WGS) entry which is preliminary data.</text>
</comment>
<name>D2MMQ3_9FIRM</name>
<dbReference type="Proteomes" id="UP000005017">
    <property type="component" value="Unassembled WGS sequence"/>
</dbReference>
<dbReference type="OrthoDB" id="9795813at2"/>
<keyword evidence="1" id="KW-0472">Membrane</keyword>
<evidence type="ECO:0000313" key="3">
    <source>
        <dbReference type="Proteomes" id="UP000005017"/>
    </source>
</evidence>
<feature type="transmembrane region" description="Helical" evidence="1">
    <location>
        <begin position="12"/>
        <end position="32"/>
    </location>
</feature>
<protein>
    <submittedName>
        <fullName evidence="2">Putative proton-coupled thiamine transporter YuaJ</fullName>
    </submittedName>
</protein>
<dbReference type="GO" id="GO:0005886">
    <property type="term" value="C:plasma membrane"/>
    <property type="evidence" value="ECO:0007669"/>
    <property type="project" value="InterPro"/>
</dbReference>
<feature type="transmembrane region" description="Helical" evidence="1">
    <location>
        <begin position="109"/>
        <end position="130"/>
    </location>
</feature>
<dbReference type="eggNOG" id="COG3859">
    <property type="taxonomic scope" value="Bacteria"/>
</dbReference>
<evidence type="ECO:0000256" key="1">
    <source>
        <dbReference type="SAM" id="Phobius"/>
    </source>
</evidence>
<reference evidence="3" key="1">
    <citation type="submission" date="2009-12" db="EMBL/GenBank/DDBJ databases">
        <title>Sequence of Clostridiales genomosp. BVAB3 str. UPII9-5.</title>
        <authorList>
            <person name="Madupu R."/>
            <person name="Durkin A.S."/>
            <person name="Torralba M."/>
            <person name="Methe B."/>
            <person name="Sutton G.G."/>
            <person name="Strausberg R.L."/>
            <person name="Nelson K.E."/>
        </authorList>
    </citation>
    <scope>NUCLEOTIDE SEQUENCE [LARGE SCALE GENOMIC DNA]</scope>
    <source>
        <strain evidence="3">W1219</strain>
    </source>
</reference>
<dbReference type="Pfam" id="PF09515">
    <property type="entry name" value="Thia_YuaJ"/>
    <property type="match status" value="1"/>
</dbReference>